<dbReference type="RefSeq" id="WP_101317202.1">
    <property type="nucleotide sequence ID" value="NZ_CAWNSS010000030.1"/>
</dbReference>
<sequence>MDWKNALRIAGPSAIAAFVFFELIKNYLITSEIFKTNIYLNVMLLIIIFSFCVIMGWLWIRNGNKKNIVKPPENIIEKNEICDNEVGGNLSVGSAGTSIADNKISKNKVKGSINIGSKQ</sequence>
<evidence type="ECO:0000256" key="1">
    <source>
        <dbReference type="SAM" id="Phobius"/>
    </source>
</evidence>
<comment type="caution">
    <text evidence="2">The sequence shown here is derived from an EMBL/GenBank/DDBJ whole genome shotgun (WGS) entry which is preliminary data.</text>
</comment>
<name>A0A2N3J1V3_AERSO</name>
<proteinExistence type="predicted"/>
<evidence type="ECO:0000313" key="2">
    <source>
        <dbReference type="EMBL" id="PKQ79661.1"/>
    </source>
</evidence>
<accession>A0A2N3J1V3</accession>
<organism evidence="2 3">
    <name type="scientific">Aeromonas sobria</name>
    <dbReference type="NCBI Taxonomy" id="646"/>
    <lineage>
        <taxon>Bacteria</taxon>
        <taxon>Pseudomonadati</taxon>
        <taxon>Pseudomonadota</taxon>
        <taxon>Gammaproteobacteria</taxon>
        <taxon>Aeromonadales</taxon>
        <taxon>Aeromonadaceae</taxon>
        <taxon>Aeromonas</taxon>
    </lineage>
</organism>
<keyword evidence="1" id="KW-1133">Transmembrane helix</keyword>
<feature type="transmembrane region" description="Helical" evidence="1">
    <location>
        <begin position="36"/>
        <end position="60"/>
    </location>
</feature>
<feature type="transmembrane region" description="Helical" evidence="1">
    <location>
        <begin position="6"/>
        <end position="24"/>
    </location>
</feature>
<dbReference type="AlphaFoldDB" id="A0A2N3J1V3"/>
<gene>
    <name evidence="2" type="ORF">AOX56_13870</name>
</gene>
<keyword evidence="1" id="KW-0472">Membrane</keyword>
<dbReference type="EMBL" id="LJZX01000030">
    <property type="protein sequence ID" value="PKQ79661.1"/>
    <property type="molecule type" value="Genomic_DNA"/>
</dbReference>
<reference evidence="2 3" key="1">
    <citation type="journal article" date="2017" name="Front. Microbiol.">
        <title>Strong Genomic and Phenotypic Heterogeneity in the Aeromonas sobria Species Complex.</title>
        <authorList>
            <person name="Gauthier J."/>
            <person name="Vincent A.T."/>
            <person name="Charette S.J."/>
            <person name="Derome N."/>
        </authorList>
    </citation>
    <scope>NUCLEOTIDE SEQUENCE [LARGE SCALE GENOMIC DNA]</scope>
    <source>
        <strain evidence="2 3">JF2635</strain>
    </source>
</reference>
<protein>
    <submittedName>
        <fullName evidence="2">Uncharacterized protein</fullName>
    </submittedName>
</protein>
<keyword evidence="1" id="KW-0812">Transmembrane</keyword>
<evidence type="ECO:0000313" key="3">
    <source>
        <dbReference type="Proteomes" id="UP000233526"/>
    </source>
</evidence>
<dbReference type="Proteomes" id="UP000233526">
    <property type="component" value="Unassembled WGS sequence"/>
</dbReference>